<evidence type="ECO:0000313" key="2">
    <source>
        <dbReference type="EMBL" id="MBF8151269.1"/>
    </source>
</evidence>
<dbReference type="Proteomes" id="UP000611215">
    <property type="component" value="Unassembled WGS sequence"/>
</dbReference>
<gene>
    <name evidence="2" type="ORF">ITJ86_15275</name>
</gene>
<reference evidence="2 3" key="1">
    <citation type="submission" date="2020-11" db="EMBL/GenBank/DDBJ databases">
        <title>Winogradskyella marina sp. nov., isolated from marine sediment.</title>
        <authorList>
            <person name="Bo J."/>
            <person name="Wang S."/>
            <person name="Song X."/>
            <person name="Du Z."/>
        </authorList>
    </citation>
    <scope>NUCLEOTIDE SEQUENCE [LARGE SCALE GENOMIC DNA]</scope>
    <source>
        <strain evidence="2 3">F6397</strain>
    </source>
</reference>
<dbReference type="EMBL" id="JADOET010000017">
    <property type="protein sequence ID" value="MBF8151269.1"/>
    <property type="molecule type" value="Genomic_DNA"/>
</dbReference>
<dbReference type="RefSeq" id="WP_195872523.1">
    <property type="nucleotide sequence ID" value="NZ_JADOET010000017.1"/>
</dbReference>
<proteinExistence type="predicted"/>
<evidence type="ECO:0000313" key="3">
    <source>
        <dbReference type="Proteomes" id="UP000611215"/>
    </source>
</evidence>
<dbReference type="Gene3D" id="2.60.40.1120">
    <property type="entry name" value="Carboxypeptidase-like, regulatory domain"/>
    <property type="match status" value="1"/>
</dbReference>
<protein>
    <submittedName>
        <fullName evidence="2">Carboxypeptidase regulatory-like domain-containing protein</fullName>
    </submittedName>
</protein>
<feature type="chain" id="PRO_5047131407" evidence="1">
    <location>
        <begin position="25"/>
        <end position="231"/>
    </location>
</feature>
<name>A0ABS0ELJ1_9FLAO</name>
<keyword evidence="1" id="KW-0732">Signal</keyword>
<evidence type="ECO:0000256" key="1">
    <source>
        <dbReference type="SAM" id="SignalP"/>
    </source>
</evidence>
<dbReference type="PROSITE" id="PS51257">
    <property type="entry name" value="PROKAR_LIPOPROTEIN"/>
    <property type="match status" value="1"/>
</dbReference>
<sequence length="231" mass="26386">MKLLIRFFLSCCVLLTVVSCEVHLEDDTRVLVEGTIIDQNNSPVSNAKISVQTRRSSYSEGENQYVLGEGYSNSDGAFSVISLYDGDEDFAIEIDGGDKYSTYVYKTNTINYTPTDLTFDLETVSLKKTATFNYNMVKTSGESNTLRYSFKYVEGFCLEYYEGATLNEYQSSCYQERVIGQLLNDNNPDNEWSFRLPLGEVIEFTYSINDEPEITELITINQDSYDFTFTY</sequence>
<dbReference type="InterPro" id="IPR008969">
    <property type="entry name" value="CarboxyPept-like_regulatory"/>
</dbReference>
<comment type="caution">
    <text evidence="2">The sequence shown here is derived from an EMBL/GenBank/DDBJ whole genome shotgun (WGS) entry which is preliminary data.</text>
</comment>
<feature type="signal peptide" evidence="1">
    <location>
        <begin position="1"/>
        <end position="24"/>
    </location>
</feature>
<keyword evidence="3" id="KW-1185">Reference proteome</keyword>
<dbReference type="SUPFAM" id="SSF49464">
    <property type="entry name" value="Carboxypeptidase regulatory domain-like"/>
    <property type="match status" value="1"/>
</dbReference>
<organism evidence="2 3">
    <name type="scientific">Winogradskyella marina</name>
    <dbReference type="NCBI Taxonomy" id="2785530"/>
    <lineage>
        <taxon>Bacteria</taxon>
        <taxon>Pseudomonadati</taxon>
        <taxon>Bacteroidota</taxon>
        <taxon>Flavobacteriia</taxon>
        <taxon>Flavobacteriales</taxon>
        <taxon>Flavobacteriaceae</taxon>
        <taxon>Winogradskyella</taxon>
    </lineage>
</organism>
<accession>A0ABS0ELJ1</accession>